<dbReference type="InterPro" id="IPR027417">
    <property type="entry name" value="P-loop_NTPase"/>
</dbReference>
<feature type="non-terminal residue" evidence="1">
    <location>
        <position position="1"/>
    </location>
</feature>
<dbReference type="EMBL" id="LAZR01002295">
    <property type="protein sequence ID" value="KKN31889.1"/>
    <property type="molecule type" value="Genomic_DNA"/>
</dbReference>
<dbReference type="InterPro" id="IPR008571">
    <property type="entry name" value="HerA-like"/>
</dbReference>
<dbReference type="PANTHER" id="PTHR42957:SF1">
    <property type="entry name" value="HELICASE MJ1565-RELATED"/>
    <property type="match status" value="1"/>
</dbReference>
<evidence type="ECO:0000313" key="1">
    <source>
        <dbReference type="EMBL" id="KKN31889.1"/>
    </source>
</evidence>
<dbReference type="AlphaFoldDB" id="A0A0F9PNX4"/>
<dbReference type="PANTHER" id="PTHR42957">
    <property type="entry name" value="HELICASE MJ1565-RELATED"/>
    <property type="match status" value="1"/>
</dbReference>
<reference evidence="1" key="1">
    <citation type="journal article" date="2015" name="Nature">
        <title>Complex archaea that bridge the gap between prokaryotes and eukaryotes.</title>
        <authorList>
            <person name="Spang A."/>
            <person name="Saw J.H."/>
            <person name="Jorgensen S.L."/>
            <person name="Zaremba-Niedzwiedzka K."/>
            <person name="Martijn J."/>
            <person name="Lind A.E."/>
            <person name="van Eijk R."/>
            <person name="Schleper C."/>
            <person name="Guy L."/>
            <person name="Ettema T.J."/>
        </authorList>
    </citation>
    <scope>NUCLEOTIDE SEQUENCE</scope>
</reference>
<organism evidence="1">
    <name type="scientific">marine sediment metagenome</name>
    <dbReference type="NCBI Taxonomy" id="412755"/>
    <lineage>
        <taxon>unclassified sequences</taxon>
        <taxon>metagenomes</taxon>
        <taxon>ecological metagenomes</taxon>
    </lineage>
</organism>
<dbReference type="SUPFAM" id="SSF52540">
    <property type="entry name" value="P-loop containing nucleoside triphosphate hydrolases"/>
    <property type="match status" value="1"/>
</dbReference>
<name>A0A0F9PNX4_9ZZZZ</name>
<sequence length="292" mass="33885">FYNDFTKLKYSDEDFHIPYFVNGEKDSLKKRLQETATYLCASLGLKNVFEKIIYRTEVGFLELKGKLPEFFLRLLKGVEIYIKKNPYGPEEQANLLQVFRNRMNVYNEDKIQNVLRLREENLPTWVSDWLNGKNIFLDLSLCSKFIKPLIVNAIFQLVRTVTKDSEAEELKYLIVIDEAHALLVKPITTNSDDADFITKEQMAKIFSELLKEYRSRGVGIVIADQSPSLLFDDVTSQPSIKVIFRVDYPNNLLFSEDPLERQILTQLPHRLALVINGATGEKYLIETLDYIL</sequence>
<proteinExistence type="predicted"/>
<evidence type="ECO:0008006" key="2">
    <source>
        <dbReference type="Google" id="ProtNLM"/>
    </source>
</evidence>
<accession>A0A0F9PNX4</accession>
<protein>
    <recommendedName>
        <fullName evidence="2">ATP-binding protein</fullName>
    </recommendedName>
</protein>
<dbReference type="Gene3D" id="3.40.50.300">
    <property type="entry name" value="P-loop containing nucleotide triphosphate hydrolases"/>
    <property type="match status" value="1"/>
</dbReference>
<gene>
    <name evidence="1" type="ORF">LCGC14_0819330</name>
</gene>
<comment type="caution">
    <text evidence="1">The sequence shown here is derived from an EMBL/GenBank/DDBJ whole genome shotgun (WGS) entry which is preliminary data.</text>
</comment>